<keyword evidence="2" id="KW-1185">Reference proteome</keyword>
<gene>
    <name evidence="1" type="ORF">N7498_001624</name>
</gene>
<dbReference type="EMBL" id="JAPQKR010000005">
    <property type="protein sequence ID" value="KAJ5215217.1"/>
    <property type="molecule type" value="Genomic_DNA"/>
</dbReference>
<dbReference type="GeneID" id="83175987"/>
<proteinExistence type="predicted"/>
<comment type="caution">
    <text evidence="1">The sequence shown here is derived from an EMBL/GenBank/DDBJ whole genome shotgun (WGS) entry which is preliminary data.</text>
</comment>
<dbReference type="RefSeq" id="XP_058311030.1">
    <property type="nucleotide sequence ID" value="XM_058448686.1"/>
</dbReference>
<reference evidence="1" key="2">
    <citation type="journal article" date="2023" name="IMA Fungus">
        <title>Comparative genomic study of the Penicillium genus elucidates a diverse pangenome and 15 lateral gene transfer events.</title>
        <authorList>
            <person name="Petersen C."/>
            <person name="Sorensen T."/>
            <person name="Nielsen M.R."/>
            <person name="Sondergaard T.E."/>
            <person name="Sorensen J.L."/>
            <person name="Fitzpatrick D.A."/>
            <person name="Frisvad J.C."/>
            <person name="Nielsen K.L."/>
        </authorList>
    </citation>
    <scope>NUCLEOTIDE SEQUENCE</scope>
    <source>
        <strain evidence="1">IBT 15544</strain>
    </source>
</reference>
<name>A0A9W9N8I7_9EURO</name>
<dbReference type="AlphaFoldDB" id="A0A9W9N8I7"/>
<evidence type="ECO:0000313" key="1">
    <source>
        <dbReference type="EMBL" id="KAJ5215217.1"/>
    </source>
</evidence>
<protein>
    <submittedName>
        <fullName evidence="1">Guanine-nucleotide dissociation stimulator CDC25</fullName>
    </submittedName>
</protein>
<sequence length="192" mass="22281">MSLIAVNRYVTNFATKSFYETRTSHTNLSRDMDIINDCVKSLSEIHKIRHLGNLPVWQKVERWFSQPSGHNLTARELAAEIEVGSHFCFNRIAFKDIVHASLRYPAPSVEWFLQQHRALYSLLKEYLSVNKNKTPLYIEVEEDLRRQSLFAHRALVQCLLEVGYSVNPVSTSTSLSFKYIAGPIQRLFKDYN</sequence>
<accession>A0A9W9N8I7</accession>
<dbReference type="Proteomes" id="UP001150904">
    <property type="component" value="Unassembled WGS sequence"/>
</dbReference>
<organism evidence="1 2">
    <name type="scientific">Penicillium cinerascens</name>
    <dbReference type="NCBI Taxonomy" id="70096"/>
    <lineage>
        <taxon>Eukaryota</taxon>
        <taxon>Fungi</taxon>
        <taxon>Dikarya</taxon>
        <taxon>Ascomycota</taxon>
        <taxon>Pezizomycotina</taxon>
        <taxon>Eurotiomycetes</taxon>
        <taxon>Eurotiomycetidae</taxon>
        <taxon>Eurotiales</taxon>
        <taxon>Aspergillaceae</taxon>
        <taxon>Penicillium</taxon>
    </lineage>
</organism>
<reference evidence="1" key="1">
    <citation type="submission" date="2022-12" db="EMBL/GenBank/DDBJ databases">
        <authorList>
            <person name="Petersen C."/>
        </authorList>
    </citation>
    <scope>NUCLEOTIDE SEQUENCE</scope>
    <source>
        <strain evidence="1">IBT 15544</strain>
    </source>
</reference>
<evidence type="ECO:0000313" key="2">
    <source>
        <dbReference type="Proteomes" id="UP001150904"/>
    </source>
</evidence>